<evidence type="ECO:0000259" key="1">
    <source>
        <dbReference type="SMART" id="SM01222"/>
    </source>
</evidence>
<dbReference type="GO" id="GO:0005542">
    <property type="term" value="F:folic acid binding"/>
    <property type="evidence" value="ECO:0007669"/>
    <property type="project" value="InterPro"/>
</dbReference>
<dbReference type="PANTHER" id="PTHR12234:SF1">
    <property type="entry name" value="FORMIMINOTRANSFERASE N-TERMINAL SUBDOMAIN-CONTAINING PROTEIN"/>
    <property type="match status" value="1"/>
</dbReference>
<dbReference type="GeneID" id="757265"/>
<dbReference type="EnsemblMetazoa" id="XM_030984669">
    <property type="protein sequence ID" value="XP_030840529"/>
    <property type="gene ID" value="LOC757265"/>
</dbReference>
<keyword evidence="3" id="KW-1185">Reference proteome</keyword>
<proteinExistence type="predicted"/>
<dbReference type="PANTHER" id="PTHR12234">
    <property type="entry name" value="FORMIMINOTRANSFERASE-CYCLODEAMINASE"/>
    <property type="match status" value="1"/>
</dbReference>
<dbReference type="SUPFAM" id="SSF55116">
    <property type="entry name" value="Formiminotransferase domain of formiminotransferase-cyclodeaminase"/>
    <property type="match status" value="1"/>
</dbReference>
<sequence length="329" mass="35364">MSSGRLGICLLNISEARNRLILENVAQAATRSTGGSPGILSSVLNIFQDIDYNRSVLTIAAPINHLKAAVCGACKEAYRQIDLSKQEGVHPRLGAVDLIPIYPLMSSVSLKECGEIAHSIAEELSDEITGTSFFLFGSADWPEQRGLVPRRKAVGWFKGKHGIDWSKFSHDLGAPPSSRYGLTGCGASHYVTNCNVTIDTQDLAFGQEIVHAIRATTPGGLPGVQAMAFPHEGTIEIACNVASLPKHDQSAGGNASNDDTTKEHCPLVLDYTSPETIEQRVKDLAGQKGIRMVGTTLIGFRPEEACKLAIDALQSGNNQLWKSRGVRLM</sequence>
<organism evidence="2 3">
    <name type="scientific">Strongylocentrotus purpuratus</name>
    <name type="common">Purple sea urchin</name>
    <dbReference type="NCBI Taxonomy" id="7668"/>
    <lineage>
        <taxon>Eukaryota</taxon>
        <taxon>Metazoa</taxon>
        <taxon>Echinodermata</taxon>
        <taxon>Eleutherozoa</taxon>
        <taxon>Echinozoa</taxon>
        <taxon>Echinoidea</taxon>
        <taxon>Euechinoidea</taxon>
        <taxon>Echinacea</taxon>
        <taxon>Camarodonta</taxon>
        <taxon>Echinidea</taxon>
        <taxon>Strongylocentrotidae</taxon>
        <taxon>Strongylocentrotus</taxon>
    </lineage>
</organism>
<reference evidence="2" key="2">
    <citation type="submission" date="2021-01" db="UniProtKB">
        <authorList>
            <consortium name="EnsemblMetazoa"/>
        </authorList>
    </citation>
    <scope>IDENTIFICATION</scope>
</reference>
<dbReference type="Gene3D" id="3.30.70.670">
    <property type="entry name" value="Formiminotransferase, C-terminal subdomain"/>
    <property type="match status" value="1"/>
</dbReference>
<accession>A0A7M7LIN5</accession>
<protein>
    <recommendedName>
        <fullName evidence="1">Formiminotransferase N-terminal subdomain domain-containing protein</fullName>
    </recommendedName>
</protein>
<dbReference type="GO" id="GO:0016740">
    <property type="term" value="F:transferase activity"/>
    <property type="evidence" value="ECO:0007669"/>
    <property type="project" value="InterPro"/>
</dbReference>
<dbReference type="EnsemblMetazoa" id="XM_001197760">
    <property type="protein sequence ID" value="XP_001197760"/>
    <property type="gene ID" value="LOC757265"/>
</dbReference>
<dbReference type="AlphaFoldDB" id="A0A7M7LIN5"/>
<dbReference type="RefSeq" id="XP_030840529.1">
    <property type="nucleotide sequence ID" value="XM_030984669.1"/>
</dbReference>
<dbReference type="KEGG" id="spu:757265"/>
<dbReference type="RefSeq" id="XP_001197760.4">
    <property type="nucleotide sequence ID" value="XM_001197760.4"/>
</dbReference>
<dbReference type="OrthoDB" id="48036at2759"/>
<dbReference type="InterPro" id="IPR037070">
    <property type="entry name" value="Formiminotransferase_C_sf"/>
</dbReference>
<dbReference type="InterPro" id="IPR037064">
    <property type="entry name" value="Formiminotransferase_N_sf"/>
</dbReference>
<feature type="domain" description="Formiminotransferase N-terminal subdomain" evidence="1">
    <location>
        <begin position="5"/>
        <end position="189"/>
    </location>
</feature>
<dbReference type="Pfam" id="PF07837">
    <property type="entry name" value="FTCD_N"/>
    <property type="match status" value="1"/>
</dbReference>
<dbReference type="OMA" id="TAPHREN"/>
<evidence type="ECO:0000313" key="2">
    <source>
        <dbReference type="EnsemblMetazoa" id="XP_001197760"/>
    </source>
</evidence>
<reference evidence="3" key="1">
    <citation type="submission" date="2015-02" db="EMBL/GenBank/DDBJ databases">
        <title>Genome sequencing for Strongylocentrotus purpuratus.</title>
        <authorList>
            <person name="Murali S."/>
            <person name="Liu Y."/>
            <person name="Vee V."/>
            <person name="English A."/>
            <person name="Wang M."/>
            <person name="Skinner E."/>
            <person name="Han Y."/>
            <person name="Muzny D.M."/>
            <person name="Worley K.C."/>
            <person name="Gibbs R.A."/>
        </authorList>
    </citation>
    <scope>NUCLEOTIDE SEQUENCE</scope>
</reference>
<dbReference type="InterPro" id="IPR012886">
    <property type="entry name" value="Formiminotransferase_N"/>
</dbReference>
<dbReference type="InterPro" id="IPR022384">
    <property type="entry name" value="FormiminoTrfase_cat_dom_sf"/>
</dbReference>
<dbReference type="InterPro" id="IPR051623">
    <property type="entry name" value="FTCD"/>
</dbReference>
<dbReference type="InParanoid" id="A0A7M7LIN5"/>
<evidence type="ECO:0000313" key="3">
    <source>
        <dbReference type="Proteomes" id="UP000007110"/>
    </source>
</evidence>
<dbReference type="Gene3D" id="3.30.990.10">
    <property type="entry name" value="Formiminotransferase, N-terminal subdomain"/>
    <property type="match status" value="1"/>
</dbReference>
<dbReference type="SMART" id="SM01222">
    <property type="entry name" value="FTCD_N"/>
    <property type="match status" value="1"/>
</dbReference>
<name>A0A7M7LIN5_STRPU</name>
<dbReference type="Proteomes" id="UP000007110">
    <property type="component" value="Unassembled WGS sequence"/>
</dbReference>